<dbReference type="STRING" id="690879.TSACC_2619"/>
<evidence type="ECO:0000313" key="1">
    <source>
        <dbReference type="EMBL" id="GAT32221.1"/>
    </source>
</evidence>
<dbReference type="EMBL" id="BDCO01000002">
    <property type="protein sequence ID" value="GAT32221.1"/>
    <property type="molecule type" value="Genomic_DNA"/>
</dbReference>
<keyword evidence="2" id="KW-1185">Reference proteome</keyword>
<accession>A0A146G3K3</accession>
<protein>
    <submittedName>
        <fullName evidence="1">Uncharacterized protein</fullName>
    </submittedName>
</protein>
<name>A0A146G3K3_TERSA</name>
<gene>
    <name evidence="1" type="ORF">TSACC_2619</name>
</gene>
<evidence type="ECO:0000313" key="2">
    <source>
        <dbReference type="Proteomes" id="UP000076023"/>
    </source>
</evidence>
<reference evidence="2" key="1">
    <citation type="journal article" date="2017" name="Genome Announc.">
        <title>Draft Genome Sequence of Terrimicrobium sacchariphilum NM-5T, a Facultative Anaerobic Soil Bacterium of the Class Spartobacteria.</title>
        <authorList>
            <person name="Qiu Y.L."/>
            <person name="Tourlousse D.M."/>
            <person name="Matsuura N."/>
            <person name="Ohashi A."/>
            <person name="Sekiguchi Y."/>
        </authorList>
    </citation>
    <scope>NUCLEOTIDE SEQUENCE [LARGE SCALE GENOMIC DNA]</scope>
    <source>
        <strain evidence="2">NM-5</strain>
    </source>
</reference>
<comment type="caution">
    <text evidence="1">The sequence shown here is derived from an EMBL/GenBank/DDBJ whole genome shotgun (WGS) entry which is preliminary data.</text>
</comment>
<dbReference type="Proteomes" id="UP000076023">
    <property type="component" value="Unassembled WGS sequence"/>
</dbReference>
<sequence>MFAAGVFLCGRASAQQVLGNGRFEKWSDLSGTPPHGQALGWGGSTPVQAPALAGSGFSAVLKGETMIYQLLNAAPAFPADFQISQTIVVMEGDGWQQPLWITLQETGPDGEAAERHDWIQLRVAGSGGVFSIEANTGAAGSARWQRIAQEVVDASVYDQEKNKFTTKKPFVITISRDPSSDSYTVSYRKIGEAPVEIPNITHFAQPSNGSGKLAFVSYSGVGSDTQYLAAVGGVEIVTKKP</sequence>
<organism evidence="1 2">
    <name type="scientific">Terrimicrobium sacchariphilum</name>
    <dbReference type="NCBI Taxonomy" id="690879"/>
    <lineage>
        <taxon>Bacteria</taxon>
        <taxon>Pseudomonadati</taxon>
        <taxon>Verrucomicrobiota</taxon>
        <taxon>Terrimicrobiia</taxon>
        <taxon>Terrimicrobiales</taxon>
        <taxon>Terrimicrobiaceae</taxon>
        <taxon>Terrimicrobium</taxon>
    </lineage>
</organism>
<dbReference type="AlphaFoldDB" id="A0A146G3K3"/>
<proteinExistence type="predicted"/>
<dbReference type="InParanoid" id="A0A146G3K3"/>